<dbReference type="AlphaFoldDB" id="A0A9X3YJG6"/>
<keyword evidence="3" id="KW-1185">Reference proteome</keyword>
<dbReference type="RefSeq" id="WP_263543152.1">
    <property type="nucleotide sequence ID" value="NZ_JAOVZO020000003.1"/>
</dbReference>
<dbReference type="Proteomes" id="UP001139971">
    <property type="component" value="Unassembled WGS sequence"/>
</dbReference>
<protein>
    <submittedName>
        <fullName evidence="2">Uncharacterized protein</fullName>
    </submittedName>
</protein>
<sequence>MNRPLRTTLFVLVAAAVPVAHAAEEPAIDQCGGAWASILKQSHDSKKGVTLFVNGEKIGGLVVGCTSNKTVELKSQEYGRIVVQLDRIDAAAMP</sequence>
<accession>A0A9X3YJG6</accession>
<keyword evidence="1" id="KW-0732">Signal</keyword>
<gene>
    <name evidence="2" type="ORF">OD750_004910</name>
</gene>
<feature type="chain" id="PRO_5040859668" evidence="1">
    <location>
        <begin position="23"/>
        <end position="94"/>
    </location>
</feature>
<dbReference type="EMBL" id="JAOVZO020000003">
    <property type="protein sequence ID" value="MDC8011883.1"/>
    <property type="molecule type" value="Genomic_DNA"/>
</dbReference>
<comment type="caution">
    <text evidence="2">The sequence shown here is derived from an EMBL/GenBank/DDBJ whole genome shotgun (WGS) entry which is preliminary data.</text>
</comment>
<evidence type="ECO:0000313" key="3">
    <source>
        <dbReference type="Proteomes" id="UP001139971"/>
    </source>
</evidence>
<name>A0A9X3YJG6_9GAMM</name>
<feature type="signal peptide" evidence="1">
    <location>
        <begin position="1"/>
        <end position="22"/>
    </location>
</feature>
<organism evidence="2 3">
    <name type="scientific">Tahibacter soli</name>
    <dbReference type="NCBI Taxonomy" id="2983605"/>
    <lineage>
        <taxon>Bacteria</taxon>
        <taxon>Pseudomonadati</taxon>
        <taxon>Pseudomonadota</taxon>
        <taxon>Gammaproteobacteria</taxon>
        <taxon>Lysobacterales</taxon>
        <taxon>Rhodanobacteraceae</taxon>
        <taxon>Tahibacter</taxon>
    </lineage>
</organism>
<evidence type="ECO:0000256" key="1">
    <source>
        <dbReference type="SAM" id="SignalP"/>
    </source>
</evidence>
<reference evidence="2" key="1">
    <citation type="submission" date="2023-02" db="EMBL/GenBank/DDBJ databases">
        <title>Tahibacter soli sp. nov. isolated from soil.</title>
        <authorList>
            <person name="Baek J.H."/>
            <person name="Lee J.K."/>
            <person name="Choi D.G."/>
            <person name="Jeon C.O."/>
        </authorList>
    </citation>
    <scope>NUCLEOTIDE SEQUENCE</scope>
    <source>
        <strain evidence="2">BL</strain>
    </source>
</reference>
<evidence type="ECO:0000313" key="2">
    <source>
        <dbReference type="EMBL" id="MDC8011883.1"/>
    </source>
</evidence>
<proteinExistence type="predicted"/>